<dbReference type="Pfam" id="PF13692">
    <property type="entry name" value="Glyco_trans_1_4"/>
    <property type="match status" value="1"/>
</dbReference>
<keyword evidence="1 2" id="KW-0808">Transferase</keyword>
<proteinExistence type="predicted"/>
<evidence type="ECO:0000256" key="1">
    <source>
        <dbReference type="ARBA" id="ARBA00022679"/>
    </source>
</evidence>
<dbReference type="SUPFAM" id="SSF53756">
    <property type="entry name" value="UDP-Glycosyltransferase/glycogen phosphorylase"/>
    <property type="match status" value="1"/>
</dbReference>
<evidence type="ECO:0000313" key="2">
    <source>
        <dbReference type="EMBL" id="TDM15258.1"/>
    </source>
</evidence>
<dbReference type="AlphaFoldDB" id="A0A4R6C1X5"/>
<dbReference type="GO" id="GO:0009103">
    <property type="term" value="P:lipopolysaccharide biosynthetic process"/>
    <property type="evidence" value="ECO:0007669"/>
    <property type="project" value="TreeGrafter"/>
</dbReference>
<protein>
    <submittedName>
        <fullName evidence="2">Glycosyltransferase</fullName>
    </submittedName>
</protein>
<dbReference type="RefSeq" id="WP_133420308.1">
    <property type="nucleotide sequence ID" value="NZ_SDQG01000008.1"/>
</dbReference>
<dbReference type="GO" id="GO:0016757">
    <property type="term" value="F:glycosyltransferase activity"/>
    <property type="evidence" value="ECO:0007669"/>
    <property type="project" value="TreeGrafter"/>
</dbReference>
<dbReference type="Proteomes" id="UP000294865">
    <property type="component" value="Unassembled WGS sequence"/>
</dbReference>
<reference evidence="2 3" key="1">
    <citation type="submission" date="2019-01" db="EMBL/GenBank/DDBJ databases">
        <title>Draft genome sequences of Macrococcus caseolyticus, Macrococcus canis, Macrococcus bohemicus and Macrococcus goetzii.</title>
        <authorList>
            <person name="Mazhar S."/>
            <person name="Altermann E."/>
            <person name="Hill C."/>
            <person name="Mcauliffe O."/>
        </authorList>
    </citation>
    <scope>NUCLEOTIDE SEQUENCE [LARGE SCALE GENOMIC DNA]</scope>
    <source>
        <strain evidence="2 3">DPC7162</strain>
    </source>
</reference>
<name>A0A4R6C1X5_9STAP</name>
<organism evidence="2 3">
    <name type="scientific">Macrococcoides canis</name>
    <dbReference type="NCBI Taxonomy" id="1855823"/>
    <lineage>
        <taxon>Bacteria</taxon>
        <taxon>Bacillati</taxon>
        <taxon>Bacillota</taxon>
        <taxon>Bacilli</taxon>
        <taxon>Bacillales</taxon>
        <taxon>Staphylococcaceae</taxon>
        <taxon>Macrococcoides</taxon>
    </lineage>
</organism>
<comment type="caution">
    <text evidence="2">The sequence shown here is derived from an EMBL/GenBank/DDBJ whole genome shotgun (WGS) entry which is preliminary data.</text>
</comment>
<accession>A0A4R6C1X5</accession>
<sequence length="365" mass="42784">MDNLIISYGIYESDGRLQCLQRVFSINGKTTILSTTSNNQYSLFRIKKNNYLKLKTLLRFYLYVFKNLKQIRKSEVIIFDNYFVSPLAHILMKIYPNKIYIQDVRELYLFSELKTKKSKFFMFMEYQLMKKVNLVIAANEFRTEIMKKIYPEISNIITFENIRFLPKHNTDLIIKNKYDNLFTDRINVVSTGGLSVRRGVLDILESFIKLESNYHLYLIGGGNSTDTSLVNSFIDENNLQDKVTLIDKVSMDELQYIVSKCQIGIVNYHKEDYNNLYCSSGKIYEYLNEGLPIVTTDNPPLVELCKKNEIGIAGNNYFDMIKKVAQNIDFYKNNVKRYINNISPEKYNEYIASEIENIIQNKLSE</sequence>
<dbReference type="Gene3D" id="3.40.50.2000">
    <property type="entry name" value="Glycogen Phosphorylase B"/>
    <property type="match status" value="1"/>
</dbReference>
<dbReference type="EMBL" id="SDQG01000008">
    <property type="protein sequence ID" value="TDM15258.1"/>
    <property type="molecule type" value="Genomic_DNA"/>
</dbReference>
<dbReference type="PANTHER" id="PTHR46401:SF2">
    <property type="entry name" value="GLYCOSYLTRANSFERASE WBBK-RELATED"/>
    <property type="match status" value="1"/>
</dbReference>
<gene>
    <name evidence="2" type="ORF">ETI04_10190</name>
</gene>
<dbReference type="PANTHER" id="PTHR46401">
    <property type="entry name" value="GLYCOSYLTRANSFERASE WBBK-RELATED"/>
    <property type="match status" value="1"/>
</dbReference>
<evidence type="ECO:0000313" key="3">
    <source>
        <dbReference type="Proteomes" id="UP000294865"/>
    </source>
</evidence>